<evidence type="ECO:0000259" key="6">
    <source>
        <dbReference type="Pfam" id="PF12698"/>
    </source>
</evidence>
<dbReference type="GO" id="GO:0016020">
    <property type="term" value="C:membrane"/>
    <property type="evidence" value="ECO:0007669"/>
    <property type="project" value="UniProtKB-SubCell"/>
</dbReference>
<evidence type="ECO:0000256" key="3">
    <source>
        <dbReference type="ARBA" id="ARBA00022989"/>
    </source>
</evidence>
<dbReference type="InterPro" id="IPR051328">
    <property type="entry name" value="T7SS_ABC-Transporter"/>
</dbReference>
<feature type="transmembrane region" description="Helical" evidence="5">
    <location>
        <begin position="382"/>
        <end position="400"/>
    </location>
</feature>
<dbReference type="NCBIfam" id="TIGR03061">
    <property type="entry name" value="pip_yhgE_Nterm"/>
    <property type="match status" value="1"/>
</dbReference>
<reference evidence="7 8" key="1">
    <citation type="journal article" date="2015" name="Genome Announc.">
        <title>Expanding the biotechnology potential of lactobacilli through comparative genomics of 213 strains and associated genera.</title>
        <authorList>
            <person name="Sun Z."/>
            <person name="Harris H.M."/>
            <person name="McCann A."/>
            <person name="Guo C."/>
            <person name="Argimon S."/>
            <person name="Zhang W."/>
            <person name="Yang X."/>
            <person name="Jeffery I.B."/>
            <person name="Cooney J.C."/>
            <person name="Kagawa T.F."/>
            <person name="Liu W."/>
            <person name="Song Y."/>
            <person name="Salvetti E."/>
            <person name="Wrobel A."/>
            <person name="Rasinkangas P."/>
            <person name="Parkhill J."/>
            <person name="Rea M.C."/>
            <person name="O'Sullivan O."/>
            <person name="Ritari J."/>
            <person name="Douillard F.P."/>
            <person name="Paul Ross R."/>
            <person name="Yang R."/>
            <person name="Briner A.E."/>
            <person name="Felis G.E."/>
            <person name="de Vos W.M."/>
            <person name="Barrangou R."/>
            <person name="Klaenhammer T.R."/>
            <person name="Caufield P.W."/>
            <person name="Cui Y."/>
            <person name="Zhang H."/>
            <person name="O'Toole P.W."/>
        </authorList>
    </citation>
    <scope>NUCLEOTIDE SEQUENCE [LARGE SCALE GENOMIC DNA]</scope>
    <source>
        <strain evidence="7 8">DSM 14421</strain>
    </source>
</reference>
<sequence length="535" mass="58261">MIKEEWKYLTSRKMMIVVLIAIALIPAIYCYLYLSSMWNTYGEMAHIPVAIVNHDRQVTYRGNKIDIGHHLVKNLKKSDSLDYHQVAQSTADKNLTHGKYFMILTIPKNFSHDATTLLSGSPRHLHLKFKINSGENFIVSKMTRGAITAIKQKVAAQVTTLYATITLKALKGATQGMQQAANGNEKLARGARRLHTGLTSTSSGTIALAKGLTKFKSGTTRLAVGNQQIITGLKQQLTPASATTLSPVIKANRQFSIGLNQLASNVGRLQSGTNNMLTGETALRTGTNHLIANNQLISHALSTGSNRLKTIHTATQNARIIANPVKGSTNDIAKVPNNGTGMAPFAIAIGIYVGAIALGTMYDGYLPRKKPQHAINWWASKASIIGGVAVIESILLYVTLTDANKLTTVSHPQLFALLLVGSILFLSLIFFLRIWLGGFGTWLVSIILVLQLSSSGGLYPTQLLNSLAKDMNPWLPMTYLIDALRSTISTNQPIQTDMIIMVGVIILLNALILLKFKLDLNKPLMTLTDPDLSDN</sequence>
<proteinExistence type="predicted"/>
<evidence type="ECO:0000313" key="7">
    <source>
        <dbReference type="EMBL" id="KRL62891.1"/>
    </source>
</evidence>
<dbReference type="GO" id="GO:0140359">
    <property type="term" value="F:ABC-type transporter activity"/>
    <property type="evidence" value="ECO:0007669"/>
    <property type="project" value="InterPro"/>
</dbReference>
<evidence type="ECO:0000256" key="4">
    <source>
        <dbReference type="ARBA" id="ARBA00023136"/>
    </source>
</evidence>
<dbReference type="InterPro" id="IPR013525">
    <property type="entry name" value="ABC2_TM"/>
</dbReference>
<comment type="caution">
    <text evidence="7">The sequence shown here is derived from an EMBL/GenBank/DDBJ whole genome shotgun (WGS) entry which is preliminary data.</text>
</comment>
<feature type="transmembrane region" description="Helical" evidence="5">
    <location>
        <begin position="14"/>
        <end position="34"/>
    </location>
</feature>
<dbReference type="InterPro" id="IPR017500">
    <property type="entry name" value="Phage_infect_YhgE_N"/>
</dbReference>
<dbReference type="STRING" id="1423739.FC85_GL001761"/>
<dbReference type="InterPro" id="IPR011049">
    <property type="entry name" value="Serralysin-like_metalloprot_C"/>
</dbReference>
<feature type="transmembrane region" description="Helical" evidence="5">
    <location>
        <begin position="439"/>
        <end position="459"/>
    </location>
</feature>
<gene>
    <name evidence="7" type="ORF">FC85_GL001761</name>
</gene>
<dbReference type="NCBIfam" id="TIGR03062">
    <property type="entry name" value="pip_yhgE_Cterm"/>
    <property type="match status" value="1"/>
</dbReference>
<organism evidence="7 8">
    <name type="scientific">Lentilactobacillus diolivorans DSM 14421</name>
    <dbReference type="NCBI Taxonomy" id="1423739"/>
    <lineage>
        <taxon>Bacteria</taxon>
        <taxon>Bacillati</taxon>
        <taxon>Bacillota</taxon>
        <taxon>Bacilli</taxon>
        <taxon>Lactobacillales</taxon>
        <taxon>Lactobacillaceae</taxon>
        <taxon>Lentilactobacillus</taxon>
    </lineage>
</organism>
<dbReference type="Proteomes" id="UP000052013">
    <property type="component" value="Unassembled WGS sequence"/>
</dbReference>
<dbReference type="AlphaFoldDB" id="A0A0R1SC70"/>
<evidence type="ECO:0000256" key="2">
    <source>
        <dbReference type="ARBA" id="ARBA00022692"/>
    </source>
</evidence>
<accession>A0A0R1SC70</accession>
<keyword evidence="3 5" id="KW-1133">Transmembrane helix</keyword>
<dbReference type="EMBL" id="AZEY01000105">
    <property type="protein sequence ID" value="KRL62891.1"/>
    <property type="molecule type" value="Genomic_DNA"/>
</dbReference>
<comment type="subcellular location">
    <subcellularLocation>
        <location evidence="1">Membrane</location>
        <topology evidence="1">Multi-pass membrane protein</topology>
    </subcellularLocation>
</comment>
<dbReference type="InterPro" id="IPR017501">
    <property type="entry name" value="Phage_infect_YhgE_C"/>
</dbReference>
<dbReference type="SUPFAM" id="SSF101967">
    <property type="entry name" value="Adhesin YadA, collagen-binding domain"/>
    <property type="match status" value="1"/>
</dbReference>
<evidence type="ECO:0000256" key="1">
    <source>
        <dbReference type="ARBA" id="ARBA00004141"/>
    </source>
</evidence>
<name>A0A0R1SC70_9LACO</name>
<evidence type="ECO:0000313" key="8">
    <source>
        <dbReference type="Proteomes" id="UP000052013"/>
    </source>
</evidence>
<protein>
    <submittedName>
        <fullName evidence="7">Integral membrane protein</fullName>
    </submittedName>
</protein>
<feature type="transmembrane region" description="Helical" evidence="5">
    <location>
        <begin position="342"/>
        <end position="362"/>
    </location>
</feature>
<dbReference type="PATRIC" id="fig|1423739.3.peg.1844"/>
<evidence type="ECO:0000256" key="5">
    <source>
        <dbReference type="SAM" id="Phobius"/>
    </source>
</evidence>
<dbReference type="PANTHER" id="PTHR43077:SF5">
    <property type="entry name" value="PHAGE INFECTION PROTEIN"/>
    <property type="match status" value="1"/>
</dbReference>
<dbReference type="PANTHER" id="PTHR43077">
    <property type="entry name" value="TRANSPORT PERMEASE YVFS-RELATED"/>
    <property type="match status" value="1"/>
</dbReference>
<keyword evidence="2 5" id="KW-0812">Transmembrane</keyword>
<feature type="domain" description="ABC-2 type transporter transmembrane" evidence="6">
    <location>
        <begin position="18"/>
        <end position="514"/>
    </location>
</feature>
<feature type="transmembrane region" description="Helical" evidence="5">
    <location>
        <begin position="412"/>
        <end position="432"/>
    </location>
</feature>
<dbReference type="Pfam" id="PF12698">
    <property type="entry name" value="ABC2_membrane_3"/>
    <property type="match status" value="1"/>
</dbReference>
<dbReference type="RefSeq" id="WP_057866065.1">
    <property type="nucleotide sequence ID" value="NZ_AZEY01000105.1"/>
</dbReference>
<feature type="transmembrane region" description="Helical" evidence="5">
    <location>
        <begin position="498"/>
        <end position="516"/>
    </location>
</feature>
<keyword evidence="4 5" id="KW-0472">Membrane</keyword>
<dbReference type="Gene3D" id="3.40.1710.10">
    <property type="entry name" value="abc type-2 transporter like domain"/>
    <property type="match status" value="1"/>
</dbReference>